<dbReference type="EMBL" id="CACTIH010000056">
    <property type="protein sequence ID" value="CAA2944465.1"/>
    <property type="molecule type" value="Genomic_DNA"/>
</dbReference>
<evidence type="ECO:0000259" key="2">
    <source>
        <dbReference type="PROSITE" id="PS50926"/>
    </source>
</evidence>
<dbReference type="Pfam" id="PF01938">
    <property type="entry name" value="TRAM"/>
    <property type="match status" value="1"/>
</dbReference>
<feature type="domain" description="TRAM" evidence="2">
    <location>
        <begin position="24"/>
        <end position="86"/>
    </location>
</feature>
<name>A0A8S0PDS1_OLEEU</name>
<accession>A0A8S0PDS1</accession>
<dbReference type="PANTHER" id="PTHR11918">
    <property type="entry name" value="RADICAL SAM PROTEINS"/>
    <property type="match status" value="1"/>
</dbReference>
<keyword evidence="4" id="KW-1185">Reference proteome</keyword>
<dbReference type="AlphaFoldDB" id="A0A8S0PDS1"/>
<keyword evidence="1" id="KW-0808">Transferase</keyword>
<sequence length="122" mass="13286">MFPSTSVKKRSRELTSVLSHLPHVGTEGKVERIWITEIATDGIHLVGHTKGYIQVLVVGPESMLGTSAIVKITSVGRWSVFGEVIEILNRGSASSESQGTHCAQTRVKPVHVQKSQNIVLMN</sequence>
<reference evidence="3 4" key="1">
    <citation type="submission" date="2019-12" db="EMBL/GenBank/DDBJ databases">
        <authorList>
            <person name="Alioto T."/>
            <person name="Alioto T."/>
            <person name="Gomez Garrido J."/>
        </authorList>
    </citation>
    <scope>NUCLEOTIDE SEQUENCE [LARGE SCALE GENOMIC DNA]</scope>
</reference>
<dbReference type="OrthoDB" id="1730074at2759"/>
<gene>
    <name evidence="3" type="ORF">OLEA9_A090354</name>
</gene>
<dbReference type="PROSITE" id="PS50926">
    <property type="entry name" value="TRAM"/>
    <property type="match status" value="1"/>
</dbReference>
<comment type="caution">
    <text evidence="3">The sequence shown here is derived from an EMBL/GenBank/DDBJ whole genome shotgun (WGS) entry which is preliminary data.</text>
</comment>
<evidence type="ECO:0000256" key="1">
    <source>
        <dbReference type="ARBA" id="ARBA00022679"/>
    </source>
</evidence>
<dbReference type="PANTHER" id="PTHR11918:SF45">
    <property type="entry name" value="THREONYLCARBAMOYLADENOSINE TRNA METHYLTHIOTRANSFERASE"/>
    <property type="match status" value="1"/>
</dbReference>
<protein>
    <submittedName>
        <fullName evidence="3">Threonylcarbamoyladenosine tRNA methylthiotransferase</fullName>
    </submittedName>
</protein>
<proteinExistence type="predicted"/>
<dbReference type="GO" id="GO:0035598">
    <property type="term" value="F:tRNA (N(6)-L-threonylcarbamoyladenosine(37)-C(2))-methylthiotransferase activity"/>
    <property type="evidence" value="ECO:0007669"/>
    <property type="project" value="TreeGrafter"/>
</dbReference>
<evidence type="ECO:0000313" key="3">
    <source>
        <dbReference type="EMBL" id="CAA2944465.1"/>
    </source>
</evidence>
<dbReference type="Gramene" id="OE9A090354T1">
    <property type="protein sequence ID" value="OE9A090354C1"/>
    <property type="gene ID" value="OE9A090354"/>
</dbReference>
<organism evidence="3 4">
    <name type="scientific">Olea europaea subsp. europaea</name>
    <dbReference type="NCBI Taxonomy" id="158383"/>
    <lineage>
        <taxon>Eukaryota</taxon>
        <taxon>Viridiplantae</taxon>
        <taxon>Streptophyta</taxon>
        <taxon>Embryophyta</taxon>
        <taxon>Tracheophyta</taxon>
        <taxon>Spermatophyta</taxon>
        <taxon>Magnoliopsida</taxon>
        <taxon>eudicotyledons</taxon>
        <taxon>Gunneridae</taxon>
        <taxon>Pentapetalae</taxon>
        <taxon>asterids</taxon>
        <taxon>lamiids</taxon>
        <taxon>Lamiales</taxon>
        <taxon>Oleaceae</taxon>
        <taxon>Oleeae</taxon>
        <taxon>Olea</taxon>
    </lineage>
</organism>
<dbReference type="InterPro" id="IPR002792">
    <property type="entry name" value="TRAM_dom"/>
</dbReference>
<evidence type="ECO:0000313" key="4">
    <source>
        <dbReference type="Proteomes" id="UP000594638"/>
    </source>
</evidence>
<dbReference type="GO" id="GO:0005783">
    <property type="term" value="C:endoplasmic reticulum"/>
    <property type="evidence" value="ECO:0007669"/>
    <property type="project" value="TreeGrafter"/>
</dbReference>
<dbReference type="Proteomes" id="UP000594638">
    <property type="component" value="Unassembled WGS sequence"/>
</dbReference>